<reference evidence="12" key="2">
    <citation type="submission" date="2015-01" db="EMBL/GenBank/DDBJ databases">
        <title>Evolutionary Origins and Diversification of the Mycorrhizal Mutualists.</title>
        <authorList>
            <consortium name="DOE Joint Genome Institute"/>
            <consortium name="Mycorrhizal Genomics Consortium"/>
            <person name="Kohler A."/>
            <person name="Kuo A."/>
            <person name="Nagy L.G."/>
            <person name="Floudas D."/>
            <person name="Copeland A."/>
            <person name="Barry K.W."/>
            <person name="Cichocki N."/>
            <person name="Veneault-Fourrey C."/>
            <person name="LaButti K."/>
            <person name="Lindquist E.A."/>
            <person name="Lipzen A."/>
            <person name="Lundell T."/>
            <person name="Morin E."/>
            <person name="Murat C."/>
            <person name="Riley R."/>
            <person name="Ohm R."/>
            <person name="Sun H."/>
            <person name="Tunlid A."/>
            <person name="Henrissat B."/>
            <person name="Grigoriev I.V."/>
            <person name="Hibbett D.S."/>
            <person name="Martin F."/>
        </authorList>
    </citation>
    <scope>NUCLEOTIDE SEQUENCE [LARGE SCALE GENOMIC DNA]</scope>
    <source>
        <strain evidence="12">MAFF 305830</strain>
    </source>
</reference>
<feature type="transmembrane region" description="Helical" evidence="9">
    <location>
        <begin position="360"/>
        <end position="378"/>
    </location>
</feature>
<sequence>MATFGSLVVLRLLLAFSPIPNYLYDNQQLTSPLTSYTRLKEGVFLLQNGFDPYAGQLFRHSPIQLALFSTVMPPNKYVLHAFWTLLDAATAWNLANIWKKRSGTTDWRRETIIQASYLLNPYLLFTSLALSTSTLDNALCVYAISLAASGKRAPALFALALLTQSSLYSVLLLPPIVLLLCTGPASRLKTPIAPSIRISDVGRTVFTFVTYMLVLMGISTLVAGNLGWMKETWGATLTVPDLTPNVGLWWYFFTEMFDHFRSFFLMVFTALVTIAMIPLTIKFQHDPLYATYLLVGNISLFKSYPTMADPGLFLSMISIFPELWPYLRHPLPTVMWHMYAATLLPLFNNLWLGHGTGNSNFFYAATLVFGVANGAAFLDSTWAGLIAPYGKPKQGYTLLQI</sequence>
<keyword evidence="7 9" id="KW-1133">Transmembrane helix</keyword>
<keyword evidence="8 9" id="KW-0472">Membrane</keyword>
<feature type="signal peptide" evidence="10">
    <location>
        <begin position="1"/>
        <end position="15"/>
    </location>
</feature>
<accession>A0A0C3B162</accession>
<dbReference type="GO" id="GO:0042765">
    <property type="term" value="C:GPI-anchor transamidase complex"/>
    <property type="evidence" value="ECO:0007669"/>
    <property type="project" value="InterPro"/>
</dbReference>
<comment type="subcellular location">
    <subcellularLocation>
        <location evidence="1">Endoplasmic reticulum membrane</location>
        <topology evidence="1">Multi-pass membrane protein</topology>
    </subcellularLocation>
</comment>
<feature type="transmembrane region" description="Helical" evidence="9">
    <location>
        <begin position="334"/>
        <end position="354"/>
    </location>
</feature>
<evidence type="ECO:0000256" key="7">
    <source>
        <dbReference type="ARBA" id="ARBA00022989"/>
    </source>
</evidence>
<comment type="pathway">
    <text evidence="2">Glycolipid biosynthesis; glycosylphosphatidylinositol-anchor biosynthesis.</text>
</comment>
<dbReference type="UniPathway" id="UPA00196"/>
<protein>
    <recommendedName>
        <fullName evidence="13">PIG-U-domain-containing protein</fullName>
    </recommendedName>
</protein>
<keyword evidence="6" id="KW-0256">Endoplasmic reticulum</keyword>
<keyword evidence="5 9" id="KW-0812">Transmembrane</keyword>
<dbReference type="AlphaFoldDB" id="A0A0C3B162"/>
<evidence type="ECO:0000313" key="11">
    <source>
        <dbReference type="EMBL" id="KIM30510.1"/>
    </source>
</evidence>
<evidence type="ECO:0000256" key="5">
    <source>
        <dbReference type="ARBA" id="ARBA00022692"/>
    </source>
</evidence>
<keyword evidence="10" id="KW-0732">Signal</keyword>
<dbReference type="Pfam" id="PF06728">
    <property type="entry name" value="PIG-U"/>
    <property type="match status" value="1"/>
</dbReference>
<dbReference type="PANTHER" id="PTHR13121">
    <property type="entry name" value="GPI TRANSAMIDASE COMPONENT PIG-U"/>
    <property type="match status" value="1"/>
</dbReference>
<keyword evidence="4" id="KW-0337">GPI-anchor biosynthesis</keyword>
<dbReference type="HOGENOM" id="CLU_030193_0_0_1"/>
<feature type="transmembrane region" description="Helical" evidence="9">
    <location>
        <begin position="156"/>
        <end position="180"/>
    </location>
</feature>
<evidence type="ECO:0000256" key="10">
    <source>
        <dbReference type="SAM" id="SignalP"/>
    </source>
</evidence>
<feature type="transmembrane region" description="Helical" evidence="9">
    <location>
        <begin position="119"/>
        <end position="144"/>
    </location>
</feature>
<feature type="transmembrane region" description="Helical" evidence="9">
    <location>
        <begin position="77"/>
        <end position="98"/>
    </location>
</feature>
<evidence type="ECO:0000256" key="2">
    <source>
        <dbReference type="ARBA" id="ARBA00004687"/>
    </source>
</evidence>
<gene>
    <name evidence="11" type="ORF">M408DRAFT_15495</name>
</gene>
<evidence type="ECO:0000256" key="6">
    <source>
        <dbReference type="ARBA" id="ARBA00022824"/>
    </source>
</evidence>
<keyword evidence="12" id="KW-1185">Reference proteome</keyword>
<dbReference type="OrthoDB" id="549017at2759"/>
<dbReference type="InterPro" id="IPR009600">
    <property type="entry name" value="PIG-U"/>
</dbReference>
<feature type="transmembrane region" description="Helical" evidence="9">
    <location>
        <begin position="260"/>
        <end position="281"/>
    </location>
</feature>
<dbReference type="PANTHER" id="PTHR13121:SF0">
    <property type="entry name" value="PHOSPHATIDYLINOSITOL GLYCAN ANCHOR BIOSYNTHESIS CLASS U PROTEIN"/>
    <property type="match status" value="1"/>
</dbReference>
<evidence type="ECO:0008006" key="13">
    <source>
        <dbReference type="Google" id="ProtNLM"/>
    </source>
</evidence>
<comment type="similarity">
    <text evidence="3">Belongs to the PIGU family.</text>
</comment>
<dbReference type="Proteomes" id="UP000054097">
    <property type="component" value="Unassembled WGS sequence"/>
</dbReference>
<reference evidence="11 12" key="1">
    <citation type="submission" date="2014-04" db="EMBL/GenBank/DDBJ databases">
        <authorList>
            <consortium name="DOE Joint Genome Institute"/>
            <person name="Kuo A."/>
            <person name="Zuccaro A."/>
            <person name="Kohler A."/>
            <person name="Nagy L.G."/>
            <person name="Floudas D."/>
            <person name="Copeland A."/>
            <person name="Barry K.W."/>
            <person name="Cichocki N."/>
            <person name="Veneault-Fourrey C."/>
            <person name="LaButti K."/>
            <person name="Lindquist E.A."/>
            <person name="Lipzen A."/>
            <person name="Lundell T."/>
            <person name="Morin E."/>
            <person name="Murat C."/>
            <person name="Sun H."/>
            <person name="Tunlid A."/>
            <person name="Henrissat B."/>
            <person name="Grigoriev I.V."/>
            <person name="Hibbett D.S."/>
            <person name="Martin F."/>
            <person name="Nordberg H.P."/>
            <person name="Cantor M.N."/>
            <person name="Hua S.X."/>
        </authorList>
    </citation>
    <scope>NUCLEOTIDE SEQUENCE [LARGE SCALE GENOMIC DNA]</scope>
    <source>
        <strain evidence="11 12">MAFF 305830</strain>
    </source>
</reference>
<evidence type="ECO:0000256" key="1">
    <source>
        <dbReference type="ARBA" id="ARBA00004477"/>
    </source>
</evidence>
<feature type="transmembrane region" description="Helical" evidence="9">
    <location>
        <begin position="201"/>
        <end position="223"/>
    </location>
</feature>
<evidence type="ECO:0000256" key="4">
    <source>
        <dbReference type="ARBA" id="ARBA00022502"/>
    </source>
</evidence>
<evidence type="ECO:0000256" key="3">
    <source>
        <dbReference type="ARBA" id="ARBA00010026"/>
    </source>
</evidence>
<dbReference type="EMBL" id="KN824284">
    <property type="protein sequence ID" value="KIM30510.1"/>
    <property type="molecule type" value="Genomic_DNA"/>
</dbReference>
<proteinExistence type="inferred from homology"/>
<dbReference type="STRING" id="933852.A0A0C3B162"/>
<dbReference type="GO" id="GO:0016255">
    <property type="term" value="P:attachment of GPI anchor to protein"/>
    <property type="evidence" value="ECO:0007669"/>
    <property type="project" value="InterPro"/>
</dbReference>
<dbReference type="GO" id="GO:0006506">
    <property type="term" value="P:GPI anchor biosynthetic process"/>
    <property type="evidence" value="ECO:0007669"/>
    <property type="project" value="UniProtKB-UniPathway"/>
</dbReference>
<name>A0A0C3B162_SERVB</name>
<evidence type="ECO:0000256" key="8">
    <source>
        <dbReference type="ARBA" id="ARBA00023136"/>
    </source>
</evidence>
<organism evidence="11 12">
    <name type="scientific">Serendipita vermifera MAFF 305830</name>
    <dbReference type="NCBI Taxonomy" id="933852"/>
    <lineage>
        <taxon>Eukaryota</taxon>
        <taxon>Fungi</taxon>
        <taxon>Dikarya</taxon>
        <taxon>Basidiomycota</taxon>
        <taxon>Agaricomycotina</taxon>
        <taxon>Agaricomycetes</taxon>
        <taxon>Sebacinales</taxon>
        <taxon>Serendipitaceae</taxon>
        <taxon>Serendipita</taxon>
    </lineage>
</organism>
<evidence type="ECO:0000313" key="12">
    <source>
        <dbReference type="Proteomes" id="UP000054097"/>
    </source>
</evidence>
<evidence type="ECO:0000256" key="9">
    <source>
        <dbReference type="SAM" id="Phobius"/>
    </source>
</evidence>
<feature type="chain" id="PRO_5012587940" description="PIG-U-domain-containing protein" evidence="10">
    <location>
        <begin position="16"/>
        <end position="401"/>
    </location>
</feature>